<feature type="region of interest" description="Disordered" evidence="1">
    <location>
        <begin position="138"/>
        <end position="163"/>
    </location>
</feature>
<reference evidence="2" key="1">
    <citation type="submission" date="2022-11" db="EMBL/GenBank/DDBJ databases">
        <authorList>
            <person name="Mo P."/>
        </authorList>
    </citation>
    <scope>NUCLEOTIDE SEQUENCE</scope>
    <source>
        <strain evidence="2">HUAS 11-8</strain>
    </source>
</reference>
<protein>
    <submittedName>
        <fullName evidence="2">Uncharacterized protein</fullName>
    </submittedName>
</protein>
<proteinExistence type="predicted"/>
<dbReference type="EMBL" id="CP113836">
    <property type="protein sequence ID" value="WAL67129.1"/>
    <property type="molecule type" value="Genomic_DNA"/>
</dbReference>
<gene>
    <name evidence="2" type="ORF">ORV05_04895</name>
</gene>
<accession>A0ABY7B484</accession>
<evidence type="ECO:0000256" key="1">
    <source>
        <dbReference type="SAM" id="MobiDB-lite"/>
    </source>
</evidence>
<evidence type="ECO:0000313" key="2">
    <source>
        <dbReference type="EMBL" id="WAL67129.1"/>
    </source>
</evidence>
<name>A0ABY7B484_9PSEU</name>
<evidence type="ECO:0000313" key="3">
    <source>
        <dbReference type="Proteomes" id="UP001163203"/>
    </source>
</evidence>
<sequence length="231" mass="25588">MYGADWYAPSAYVAPEPFPRATPEQLEAAPEERPSGAAGVSSGIDPETGEWNPVWKGQLAPFRPGNTVSLTHGATSPRRFGPLSEELERRARQSPDWPTHLNSAMYDQAVGALFRTEAKVMLLMQYLSRFEPEQAMTDLVETEETEESEGDQTSGRKRRMSTTKRLNNALEMLRREETLAMNLRSKLGLDPLSFSRIQADVASAKLDLTRIWAQGADESSTREVGGSSPQS</sequence>
<keyword evidence="3" id="KW-1185">Reference proteome</keyword>
<organism evidence="2 3">
    <name type="scientific">Amycolatopsis cynarae</name>
    <dbReference type="NCBI Taxonomy" id="2995223"/>
    <lineage>
        <taxon>Bacteria</taxon>
        <taxon>Bacillati</taxon>
        <taxon>Actinomycetota</taxon>
        <taxon>Actinomycetes</taxon>
        <taxon>Pseudonocardiales</taxon>
        <taxon>Pseudonocardiaceae</taxon>
        <taxon>Amycolatopsis</taxon>
    </lineage>
</organism>
<dbReference type="Proteomes" id="UP001163203">
    <property type="component" value="Chromosome"/>
</dbReference>
<dbReference type="RefSeq" id="WP_268757256.1">
    <property type="nucleotide sequence ID" value="NZ_CP113836.1"/>
</dbReference>
<feature type="region of interest" description="Disordered" evidence="1">
    <location>
        <begin position="1"/>
        <end position="52"/>
    </location>
</feature>
<feature type="compositionally biased region" description="Acidic residues" evidence="1">
    <location>
        <begin position="140"/>
        <end position="150"/>
    </location>
</feature>